<accession>A0A3N0VEU3</accession>
<dbReference type="PANTHER" id="PTHR30006">
    <property type="entry name" value="THIAMINE-BINDING PERIPLASMIC PROTEIN-RELATED"/>
    <property type="match status" value="1"/>
</dbReference>
<reference evidence="4 5" key="1">
    <citation type="submission" date="2018-10" db="EMBL/GenBank/DDBJ databases">
        <authorList>
            <person name="Chen W.-M."/>
        </authorList>
    </citation>
    <scope>NUCLEOTIDE SEQUENCE [LARGE SCALE GENOMIC DNA]</scope>
    <source>
        <strain evidence="4 5">THS-13</strain>
    </source>
</reference>
<dbReference type="GO" id="GO:0030288">
    <property type="term" value="C:outer membrane-bounded periplasmic space"/>
    <property type="evidence" value="ECO:0007669"/>
    <property type="project" value="TreeGrafter"/>
</dbReference>
<gene>
    <name evidence="4" type="ORF">ED208_07475</name>
</gene>
<dbReference type="Gene3D" id="3.40.190.10">
    <property type="entry name" value="Periplasmic binding protein-like II"/>
    <property type="match status" value="2"/>
</dbReference>
<keyword evidence="2" id="KW-0408">Iron</keyword>
<dbReference type="CDD" id="cd13544">
    <property type="entry name" value="PBP2_Fbp_like_1"/>
    <property type="match status" value="1"/>
</dbReference>
<dbReference type="PANTHER" id="PTHR30006:SF2">
    <property type="entry name" value="ABC TRANSPORTER SUBSTRATE-BINDING PROTEIN"/>
    <property type="match status" value="1"/>
</dbReference>
<dbReference type="GO" id="GO:0015888">
    <property type="term" value="P:thiamine transport"/>
    <property type="evidence" value="ECO:0007669"/>
    <property type="project" value="TreeGrafter"/>
</dbReference>
<proteinExistence type="predicted"/>
<evidence type="ECO:0000313" key="4">
    <source>
        <dbReference type="EMBL" id="ROH90818.1"/>
    </source>
</evidence>
<dbReference type="GO" id="GO:0046872">
    <property type="term" value="F:metal ion binding"/>
    <property type="evidence" value="ECO:0007669"/>
    <property type="project" value="UniProtKB-KW"/>
</dbReference>
<feature type="signal peptide" evidence="3">
    <location>
        <begin position="1"/>
        <end position="20"/>
    </location>
</feature>
<dbReference type="PROSITE" id="PS51257">
    <property type="entry name" value="PROKAR_LIPOPROTEIN"/>
    <property type="match status" value="1"/>
</dbReference>
<protein>
    <submittedName>
        <fullName evidence="4">Putative 2-aminoethylphosphonate ABC transporter substrate-binding protein</fullName>
    </submittedName>
</protein>
<dbReference type="InterPro" id="IPR026045">
    <property type="entry name" value="Ferric-bd"/>
</dbReference>
<keyword evidence="1 3" id="KW-0732">Signal</keyword>
<evidence type="ECO:0000313" key="5">
    <source>
        <dbReference type="Proteomes" id="UP000282106"/>
    </source>
</evidence>
<dbReference type="GO" id="GO:0030975">
    <property type="term" value="F:thiamine binding"/>
    <property type="evidence" value="ECO:0007669"/>
    <property type="project" value="TreeGrafter"/>
</dbReference>
<name>A0A3N0VEU3_9GAMM</name>
<dbReference type="SUPFAM" id="SSF53850">
    <property type="entry name" value="Periplasmic binding protein-like II"/>
    <property type="match status" value="1"/>
</dbReference>
<evidence type="ECO:0000256" key="2">
    <source>
        <dbReference type="PIRSR" id="PIRSR002825-1"/>
    </source>
</evidence>
<dbReference type="NCBIfam" id="TIGR03261">
    <property type="entry name" value="phnS2"/>
    <property type="match status" value="1"/>
</dbReference>
<evidence type="ECO:0000256" key="1">
    <source>
        <dbReference type="ARBA" id="ARBA00022729"/>
    </source>
</evidence>
<dbReference type="Pfam" id="PF13343">
    <property type="entry name" value="SBP_bac_6"/>
    <property type="match status" value="1"/>
</dbReference>
<dbReference type="Proteomes" id="UP000282106">
    <property type="component" value="Unassembled WGS sequence"/>
</dbReference>
<dbReference type="PIRSF" id="PIRSF002825">
    <property type="entry name" value="CfbpA"/>
    <property type="match status" value="1"/>
</dbReference>
<sequence>MFIKHRPHLALAAVALSLLAACGKKSAEEAAPAVAEKTSLVVYTAFEPEQLPAFKQAFEAANPNIGIDWVRDSTGVITARLLAEKDNPRADAVWGLAASSLLLLDNYKLLEAYAPQGVEKLDPRFVDSHTPPLWTAADAYEAAICVNTEELKKKNLPMPASWADLTKPVYKGYVVMPNPNSSGTGFLAVAGWLQMMGEDKAWEYMNALDANIARYTHSGSKPCKEVATGEVPVGISLGYTGVKQKAKGAPVEIVFASEGLGWDMEAQAIIAGTKKPEAVRKLMDFAVSETANKLYNQAYPMIGIPALAQPVSGYPADIASKYAKNDFAWVAGNRERVLAEWQKRYSSKTEPKT</sequence>
<feature type="chain" id="PRO_5018242250" evidence="3">
    <location>
        <begin position="21"/>
        <end position="353"/>
    </location>
</feature>
<dbReference type="EMBL" id="RJVO01000003">
    <property type="protein sequence ID" value="ROH90818.1"/>
    <property type="molecule type" value="Genomic_DNA"/>
</dbReference>
<evidence type="ECO:0000256" key="3">
    <source>
        <dbReference type="SAM" id="SignalP"/>
    </source>
</evidence>
<comment type="caution">
    <text evidence="4">The sequence shown here is derived from an EMBL/GenBank/DDBJ whole genome shotgun (WGS) entry which is preliminary data.</text>
</comment>
<dbReference type="InParanoid" id="A0A3N0VEU3"/>
<organism evidence="4 5">
    <name type="scientific">Stagnimonas aquatica</name>
    <dbReference type="NCBI Taxonomy" id="2689987"/>
    <lineage>
        <taxon>Bacteria</taxon>
        <taxon>Pseudomonadati</taxon>
        <taxon>Pseudomonadota</taxon>
        <taxon>Gammaproteobacteria</taxon>
        <taxon>Nevskiales</taxon>
        <taxon>Nevskiaceae</taxon>
        <taxon>Stagnimonas</taxon>
    </lineage>
</organism>
<keyword evidence="2" id="KW-0479">Metal-binding</keyword>
<dbReference type="InterPro" id="IPR017663">
    <property type="entry name" value="ABC_2-AEP-bd"/>
</dbReference>
<feature type="binding site" evidence="2">
    <location>
        <position position="239"/>
    </location>
    <ligand>
        <name>Fe cation</name>
        <dbReference type="ChEBI" id="CHEBI:24875"/>
    </ligand>
</feature>
<dbReference type="GO" id="GO:0030976">
    <property type="term" value="F:thiamine pyrophosphate binding"/>
    <property type="evidence" value="ECO:0007669"/>
    <property type="project" value="TreeGrafter"/>
</dbReference>
<dbReference type="AlphaFoldDB" id="A0A3N0VEU3"/>
<keyword evidence="5" id="KW-1185">Reference proteome</keyword>